<reference evidence="2 3" key="1">
    <citation type="submission" date="2024-01" db="EMBL/GenBank/DDBJ databases">
        <title>Sphingobacterium tenebrionis sp. nov., a novel endophyte isolated from tenebrio molitor intestines.</title>
        <authorList>
            <person name="Zhang C."/>
        </authorList>
    </citation>
    <scope>NUCLEOTIDE SEQUENCE [LARGE SCALE GENOMIC DNA]</scope>
    <source>
        <strain evidence="2 3">PU5-4</strain>
    </source>
</reference>
<evidence type="ECO:0000313" key="2">
    <source>
        <dbReference type="EMBL" id="MEI5983842.1"/>
    </source>
</evidence>
<protein>
    <recommendedName>
        <fullName evidence="4">DUF4131 domain-containing protein</fullName>
    </recommendedName>
</protein>
<gene>
    <name evidence="2" type="ORF">VJ786_02885</name>
</gene>
<feature type="transmembrane region" description="Helical" evidence="1">
    <location>
        <begin position="204"/>
        <end position="230"/>
    </location>
</feature>
<evidence type="ECO:0000256" key="1">
    <source>
        <dbReference type="SAM" id="Phobius"/>
    </source>
</evidence>
<evidence type="ECO:0008006" key="4">
    <source>
        <dbReference type="Google" id="ProtNLM"/>
    </source>
</evidence>
<dbReference type="Proteomes" id="UP001363035">
    <property type="component" value="Unassembled WGS sequence"/>
</dbReference>
<dbReference type="EMBL" id="JAYLLN010000004">
    <property type="protein sequence ID" value="MEI5983842.1"/>
    <property type="molecule type" value="Genomic_DNA"/>
</dbReference>
<keyword evidence="1" id="KW-0812">Transmembrane</keyword>
<proteinExistence type="predicted"/>
<name>A0ABU8I281_9SPHI</name>
<keyword evidence="3" id="KW-1185">Reference proteome</keyword>
<feature type="transmembrane region" description="Helical" evidence="1">
    <location>
        <begin position="12"/>
        <end position="29"/>
    </location>
</feature>
<keyword evidence="1" id="KW-0472">Membrane</keyword>
<feature type="transmembrane region" description="Helical" evidence="1">
    <location>
        <begin position="35"/>
        <end position="53"/>
    </location>
</feature>
<evidence type="ECO:0000313" key="3">
    <source>
        <dbReference type="Proteomes" id="UP001363035"/>
    </source>
</evidence>
<sequence length="254" mass="30262">MEFKRKRDKISDNVGKTIMMLFVLVIVGYIFPFRYALYCLPISIVIIFIRNNLRFTFSKLIYIKLFSTFVFVYLLFLLTISISPYLKIQEFKWSHPSWKKKEVEILDLEPHHFRGFKSNGHAFVEICFQSRTNGKEYNHIQQYTLKRYFPFWDKRSTSQKKQETLLIAEKMLVEKSYSCLVNSKNPNQAILFLPISYIDLRSSVFYQVLSSFTILAALFFIFASILIYLLTIRMAKHKASEKLYEKLLRKKEIS</sequence>
<organism evidence="2 3">
    <name type="scientific">Sphingobacterium tenebrionis</name>
    <dbReference type="NCBI Taxonomy" id="3111775"/>
    <lineage>
        <taxon>Bacteria</taxon>
        <taxon>Pseudomonadati</taxon>
        <taxon>Bacteroidota</taxon>
        <taxon>Sphingobacteriia</taxon>
        <taxon>Sphingobacteriales</taxon>
        <taxon>Sphingobacteriaceae</taxon>
        <taxon>Sphingobacterium</taxon>
    </lineage>
</organism>
<comment type="caution">
    <text evidence="2">The sequence shown here is derived from an EMBL/GenBank/DDBJ whole genome shotgun (WGS) entry which is preliminary data.</text>
</comment>
<accession>A0ABU8I281</accession>
<feature type="transmembrane region" description="Helical" evidence="1">
    <location>
        <begin position="65"/>
        <end position="86"/>
    </location>
</feature>
<keyword evidence="1" id="KW-1133">Transmembrane helix</keyword>
<dbReference type="RefSeq" id="WP_099367668.1">
    <property type="nucleotide sequence ID" value="NZ_JAYLLN010000004.1"/>
</dbReference>